<name>A0A1R0KEZ5_9PSEU</name>
<dbReference type="RefSeq" id="WP_076168117.1">
    <property type="nucleotide sequence ID" value="NZ_JBEZVB010000024.1"/>
</dbReference>
<comment type="caution">
    <text evidence="2">The sequence shown here is derived from an EMBL/GenBank/DDBJ whole genome shotgun (WGS) entry which is preliminary data.</text>
</comment>
<evidence type="ECO:0000313" key="3">
    <source>
        <dbReference type="Proteomes" id="UP000187486"/>
    </source>
</evidence>
<sequence>MRANKITDTVPTPEGPGLPTSEARNVIDGLALIRYVDTLKKDDRVYPYKLDGLEEVDAPLPPAP</sequence>
<protein>
    <submittedName>
        <fullName evidence="2">Uncharacterized protein</fullName>
    </submittedName>
</protein>
<dbReference type="Proteomes" id="UP000187486">
    <property type="component" value="Unassembled WGS sequence"/>
</dbReference>
<dbReference type="EMBL" id="MQUQ01000030">
    <property type="protein sequence ID" value="OLZ43735.1"/>
    <property type="molecule type" value="Genomic_DNA"/>
</dbReference>
<feature type="region of interest" description="Disordered" evidence="1">
    <location>
        <begin position="1"/>
        <end position="22"/>
    </location>
</feature>
<proteinExistence type="predicted"/>
<organism evidence="2 3">
    <name type="scientific">Amycolatopsis coloradensis</name>
    <dbReference type="NCBI Taxonomy" id="76021"/>
    <lineage>
        <taxon>Bacteria</taxon>
        <taxon>Bacillati</taxon>
        <taxon>Actinomycetota</taxon>
        <taxon>Actinomycetes</taxon>
        <taxon>Pseudonocardiales</taxon>
        <taxon>Pseudonocardiaceae</taxon>
        <taxon>Amycolatopsis</taxon>
    </lineage>
</organism>
<dbReference type="OrthoDB" id="9757728at2"/>
<evidence type="ECO:0000256" key="1">
    <source>
        <dbReference type="SAM" id="MobiDB-lite"/>
    </source>
</evidence>
<accession>A0A1R0KEZ5</accession>
<feature type="compositionally biased region" description="Polar residues" evidence="1">
    <location>
        <begin position="1"/>
        <end position="10"/>
    </location>
</feature>
<keyword evidence="3" id="KW-1185">Reference proteome</keyword>
<reference evidence="2 3" key="1">
    <citation type="submission" date="2016-01" db="EMBL/GenBank/DDBJ databases">
        <title>Amycolatopsis coloradensis genome sequencing and assembly.</title>
        <authorList>
            <person name="Mayilraj S."/>
        </authorList>
    </citation>
    <scope>NUCLEOTIDE SEQUENCE [LARGE SCALE GENOMIC DNA]</scope>
    <source>
        <strain evidence="2 3">DSM 44225</strain>
    </source>
</reference>
<evidence type="ECO:0000313" key="2">
    <source>
        <dbReference type="EMBL" id="OLZ43735.1"/>
    </source>
</evidence>
<dbReference type="AlphaFoldDB" id="A0A1R0KEZ5"/>
<gene>
    <name evidence="2" type="ORF">BS329_38470</name>
</gene>